<keyword evidence="3" id="KW-1185">Reference proteome</keyword>
<evidence type="ECO:0000313" key="3">
    <source>
        <dbReference type="Proteomes" id="UP001189624"/>
    </source>
</evidence>
<sequence>MRELIVLFFVISNEKHESEMGSSHVVGFPGSTLILPFPSNPQLLWLSLYISNSSNIHFPRIHSNSISNNQNSDPIQWHPKPKHETVHSTTDPSPIDTSNPLPFTVISFDPRIPRHPMPLSSRLDHRCHHHYQPWKPRKHGQDFDHVARGGARHVARGGARHVARGWTRFGLVERGHRGIGMGMERSELLRRLYDPEQEIKDAHTGLVKRIRKFLNQF</sequence>
<reference evidence="2" key="1">
    <citation type="submission" date="2023-10" db="EMBL/GenBank/DDBJ databases">
        <authorList>
            <person name="Domelevo Entfellner J.-B."/>
        </authorList>
    </citation>
    <scope>NUCLEOTIDE SEQUENCE</scope>
</reference>
<accession>A0AA86VCF4</accession>
<evidence type="ECO:0000256" key="1">
    <source>
        <dbReference type="SAM" id="MobiDB-lite"/>
    </source>
</evidence>
<gene>
    <name evidence="2" type="ORF">AYBTSS11_LOCUS4067</name>
</gene>
<organism evidence="2 3">
    <name type="scientific">Sphenostylis stenocarpa</name>
    <dbReference type="NCBI Taxonomy" id="92480"/>
    <lineage>
        <taxon>Eukaryota</taxon>
        <taxon>Viridiplantae</taxon>
        <taxon>Streptophyta</taxon>
        <taxon>Embryophyta</taxon>
        <taxon>Tracheophyta</taxon>
        <taxon>Spermatophyta</taxon>
        <taxon>Magnoliopsida</taxon>
        <taxon>eudicotyledons</taxon>
        <taxon>Gunneridae</taxon>
        <taxon>Pentapetalae</taxon>
        <taxon>rosids</taxon>
        <taxon>fabids</taxon>
        <taxon>Fabales</taxon>
        <taxon>Fabaceae</taxon>
        <taxon>Papilionoideae</taxon>
        <taxon>50 kb inversion clade</taxon>
        <taxon>NPAAA clade</taxon>
        <taxon>indigoferoid/millettioid clade</taxon>
        <taxon>Phaseoleae</taxon>
        <taxon>Sphenostylis</taxon>
    </lineage>
</organism>
<dbReference type="EMBL" id="OY731399">
    <property type="protein sequence ID" value="CAJ1927335.1"/>
    <property type="molecule type" value="Genomic_DNA"/>
</dbReference>
<dbReference type="Proteomes" id="UP001189624">
    <property type="component" value="Chromosome 2"/>
</dbReference>
<name>A0AA86VCF4_9FABA</name>
<evidence type="ECO:0000313" key="2">
    <source>
        <dbReference type="EMBL" id="CAJ1927335.1"/>
    </source>
</evidence>
<dbReference type="Gramene" id="rna-AYBTSS11_LOCUS4067">
    <property type="protein sequence ID" value="CAJ1927335.1"/>
    <property type="gene ID" value="gene-AYBTSS11_LOCUS4067"/>
</dbReference>
<feature type="compositionally biased region" description="Polar residues" evidence="1">
    <location>
        <begin position="87"/>
        <end position="100"/>
    </location>
</feature>
<feature type="region of interest" description="Disordered" evidence="1">
    <location>
        <begin position="67"/>
        <end position="100"/>
    </location>
</feature>
<dbReference type="AlphaFoldDB" id="A0AA86VCF4"/>
<protein>
    <submittedName>
        <fullName evidence="2">Uncharacterized protein</fullName>
    </submittedName>
</protein>
<proteinExistence type="predicted"/>